<sequence>MDTEPNSRGDDLRTYLQWAYDSHSKDLSRWGLDRSLHAKPVLAPIFFNISLAFLAFAIGEEGSRLKCLPYDQLQMRTRSRLQLLAFLRSIISKILKKNIYGSIGLLAD</sequence>
<reference evidence="3" key="1">
    <citation type="submission" date="2024-07" db="EMBL/GenBank/DDBJ databases">
        <title>Two chromosome-level genome assemblies of Korean endemic species Abeliophyllum distichum and Forsythia ovata (Oleaceae).</title>
        <authorList>
            <person name="Jang H."/>
        </authorList>
    </citation>
    <scope>NUCLEOTIDE SEQUENCE [LARGE SCALE GENOMIC DNA]</scope>
</reference>
<organism evidence="2 3">
    <name type="scientific">Forsythia ovata</name>
    <dbReference type="NCBI Taxonomy" id="205694"/>
    <lineage>
        <taxon>Eukaryota</taxon>
        <taxon>Viridiplantae</taxon>
        <taxon>Streptophyta</taxon>
        <taxon>Embryophyta</taxon>
        <taxon>Tracheophyta</taxon>
        <taxon>Spermatophyta</taxon>
        <taxon>Magnoliopsida</taxon>
        <taxon>eudicotyledons</taxon>
        <taxon>Gunneridae</taxon>
        <taxon>Pentapetalae</taxon>
        <taxon>asterids</taxon>
        <taxon>lamiids</taxon>
        <taxon>Lamiales</taxon>
        <taxon>Oleaceae</taxon>
        <taxon>Forsythieae</taxon>
        <taxon>Forsythia</taxon>
    </lineage>
</organism>
<dbReference type="EMBL" id="JBFOLJ010000045">
    <property type="protein sequence ID" value="KAL2457108.1"/>
    <property type="molecule type" value="Genomic_DNA"/>
</dbReference>
<keyword evidence="3" id="KW-1185">Reference proteome</keyword>
<feature type="transmembrane region" description="Helical" evidence="1">
    <location>
        <begin position="41"/>
        <end position="59"/>
    </location>
</feature>
<evidence type="ECO:0000313" key="3">
    <source>
        <dbReference type="Proteomes" id="UP001604277"/>
    </source>
</evidence>
<gene>
    <name evidence="2" type="ORF">Fot_56519</name>
</gene>
<dbReference type="AlphaFoldDB" id="A0ABD1NZS2"/>
<comment type="caution">
    <text evidence="2">The sequence shown here is derived from an EMBL/GenBank/DDBJ whole genome shotgun (WGS) entry which is preliminary data.</text>
</comment>
<accession>A0ABD1NZS2</accession>
<evidence type="ECO:0000313" key="2">
    <source>
        <dbReference type="EMBL" id="KAL2457108.1"/>
    </source>
</evidence>
<keyword evidence="1" id="KW-0472">Membrane</keyword>
<evidence type="ECO:0000256" key="1">
    <source>
        <dbReference type="SAM" id="Phobius"/>
    </source>
</evidence>
<keyword evidence="1" id="KW-1133">Transmembrane helix</keyword>
<dbReference type="Proteomes" id="UP001604277">
    <property type="component" value="Unassembled WGS sequence"/>
</dbReference>
<name>A0ABD1NZS2_9LAMI</name>
<protein>
    <submittedName>
        <fullName evidence="2">Uncharacterized protein</fullName>
    </submittedName>
</protein>
<keyword evidence="1" id="KW-0812">Transmembrane</keyword>
<proteinExistence type="predicted"/>